<feature type="region of interest" description="Disordered" evidence="1">
    <location>
        <begin position="456"/>
        <end position="488"/>
    </location>
</feature>
<evidence type="ECO:0000256" key="1">
    <source>
        <dbReference type="SAM" id="MobiDB-lite"/>
    </source>
</evidence>
<dbReference type="EMBL" id="JAATJU010025348">
    <property type="protein sequence ID" value="KAH0503926.1"/>
    <property type="molecule type" value="Genomic_DNA"/>
</dbReference>
<feature type="region of interest" description="Disordered" evidence="1">
    <location>
        <begin position="44"/>
        <end position="300"/>
    </location>
</feature>
<feature type="domain" description="DUF4614" evidence="2">
    <location>
        <begin position="447"/>
        <end position="604"/>
    </location>
</feature>
<dbReference type="InterPro" id="IPR027884">
    <property type="entry name" value="DUF4614"/>
</dbReference>
<sequence>MASTRRPIGPRHGVFDFSDLSLEDSRMEKMRTIQARSLGQVTLGQNRILKRHQTMDDKYLMPKEETAPGRGPTLGSRPPTISSKTRANEALRKLAQIETKIRRRRQAPTALSETESDSKTSERRSQKGTDAASDVPSQRPHRTFQKQACKSPTAKSDGQREQGSRFLKRREPPTEAGSLEPMVEKGKSVPPPRQKEPAGKCDAPDSDEEEMKMLLRSLTESSREKGTNMNRVLTGTKASRSDPGKLTSDPPPAQPEVLSLLSVDPSSSKPSHPSPQLDAPWTLNAGDTASLTSSPSITNDLSKMGCIKLASSPSRSEVGSSEESVSEAADDSLHDFRINILSIEDLVLADGEKSNVEQKGEGMSGRSSPTMSPAQLEEQRAARHKSTAFRGVATVVAEEEGLATEVSEHLGDSSAEAVQSPSVSSVPSVETLTELEASLTYSDDFEQYSGPLASEASLERTLDTSSQLSSSGQTDRLSRPSPKTKWGQGVAGVMKETAVQTLDPAFAGQWSMAGSMAAIGPTLGGAYVDPAPIASHVVSADAIEALTAYSPAVLVLNDMLKQQLSLTQQFIEASRHLHVSLLQSLDGETFHYHTLEETREHLNDDPAAQKKPDRCDFFNQLPQDASGLDRTNRNRPSRKNHQDTAKIIGYTLDPSTPKASRKQS</sequence>
<feature type="region of interest" description="Disordered" evidence="1">
    <location>
        <begin position="310"/>
        <end position="329"/>
    </location>
</feature>
<name>A0A8J6G3Q4_MICOH</name>
<feature type="compositionally biased region" description="Polar residues" evidence="1">
    <location>
        <begin position="285"/>
        <end position="300"/>
    </location>
</feature>
<feature type="compositionally biased region" description="Basic and acidic residues" evidence="1">
    <location>
        <begin position="116"/>
        <end position="127"/>
    </location>
</feature>
<feature type="compositionally biased region" description="Polar residues" evidence="1">
    <location>
        <begin position="145"/>
        <end position="156"/>
    </location>
</feature>
<feature type="compositionally biased region" description="Basic and acidic residues" evidence="1">
    <location>
        <begin position="53"/>
        <end position="67"/>
    </location>
</feature>
<evidence type="ECO:0000313" key="3">
    <source>
        <dbReference type="EMBL" id="KAH0503926.1"/>
    </source>
</evidence>
<comment type="caution">
    <text evidence="3">The sequence shown here is derived from an EMBL/GenBank/DDBJ whole genome shotgun (WGS) entry which is preliminary data.</text>
</comment>
<feature type="compositionally biased region" description="Low complexity" evidence="1">
    <location>
        <begin position="258"/>
        <end position="277"/>
    </location>
</feature>
<evidence type="ECO:0000313" key="4">
    <source>
        <dbReference type="Proteomes" id="UP000710432"/>
    </source>
</evidence>
<feature type="compositionally biased region" description="Polar residues" evidence="1">
    <location>
        <begin position="227"/>
        <end position="238"/>
    </location>
</feature>
<dbReference type="PANTHER" id="PTHR22409:SF2">
    <property type="entry name" value="CHROMOSOME 19 OPEN READING FRAME 44"/>
    <property type="match status" value="1"/>
</dbReference>
<feature type="region of interest" description="Disordered" evidence="1">
    <location>
        <begin position="352"/>
        <end position="387"/>
    </location>
</feature>
<evidence type="ECO:0000259" key="2">
    <source>
        <dbReference type="Pfam" id="PF15391"/>
    </source>
</evidence>
<feature type="compositionally biased region" description="Low complexity" evidence="1">
    <location>
        <begin position="413"/>
        <end position="429"/>
    </location>
</feature>
<organism evidence="3 4">
    <name type="scientific">Microtus ochrogaster</name>
    <name type="common">Prairie vole</name>
    <dbReference type="NCBI Taxonomy" id="79684"/>
    <lineage>
        <taxon>Eukaryota</taxon>
        <taxon>Metazoa</taxon>
        <taxon>Chordata</taxon>
        <taxon>Craniata</taxon>
        <taxon>Vertebrata</taxon>
        <taxon>Euteleostomi</taxon>
        <taxon>Mammalia</taxon>
        <taxon>Eutheria</taxon>
        <taxon>Euarchontoglires</taxon>
        <taxon>Glires</taxon>
        <taxon>Rodentia</taxon>
        <taxon>Myomorpha</taxon>
        <taxon>Muroidea</taxon>
        <taxon>Cricetidae</taxon>
        <taxon>Arvicolinae</taxon>
        <taxon>Microtus</taxon>
    </lineage>
</organism>
<dbReference type="AlphaFoldDB" id="A0A8J6G3Q4"/>
<dbReference type="InterPro" id="IPR040120">
    <property type="entry name" value="C19orf44-like"/>
</dbReference>
<protein>
    <recommendedName>
        <fullName evidence="2">DUF4614 domain-containing protein</fullName>
    </recommendedName>
</protein>
<feature type="region of interest" description="Disordered" evidence="1">
    <location>
        <begin position="620"/>
        <end position="664"/>
    </location>
</feature>
<accession>A0A8J6G3Q4</accession>
<dbReference type="Pfam" id="PF15391">
    <property type="entry name" value="DUF4614"/>
    <property type="match status" value="1"/>
</dbReference>
<feature type="compositionally biased region" description="Basic and acidic residues" evidence="1">
    <location>
        <begin position="182"/>
        <end position="203"/>
    </location>
</feature>
<feature type="compositionally biased region" description="Basic and acidic residues" evidence="1">
    <location>
        <begin position="157"/>
        <end position="173"/>
    </location>
</feature>
<feature type="compositionally biased region" description="Polar residues" evidence="1">
    <location>
        <begin position="463"/>
        <end position="475"/>
    </location>
</feature>
<reference evidence="3" key="1">
    <citation type="submission" date="2020-03" db="EMBL/GenBank/DDBJ databases">
        <title>Studies in the Genomics of Life Span.</title>
        <authorList>
            <person name="Glass D."/>
        </authorList>
    </citation>
    <scope>NUCLEOTIDE SEQUENCE</scope>
    <source>
        <strain evidence="3">LTLLF</strain>
        <tissue evidence="3">Muscle</tissue>
    </source>
</reference>
<dbReference type="PANTHER" id="PTHR22409">
    <property type="entry name" value="CHROMOSOME 19 OPEN READING FRAME 44"/>
    <property type="match status" value="1"/>
</dbReference>
<dbReference type="Proteomes" id="UP000710432">
    <property type="component" value="Unassembled WGS sequence"/>
</dbReference>
<proteinExistence type="predicted"/>
<feature type="region of interest" description="Disordered" evidence="1">
    <location>
        <begin position="403"/>
        <end position="429"/>
    </location>
</feature>
<gene>
    <name evidence="3" type="ORF">LTLLF_185790</name>
</gene>
<feature type="compositionally biased region" description="Low complexity" evidence="1">
    <location>
        <begin position="311"/>
        <end position="323"/>
    </location>
</feature>